<comment type="similarity">
    <text evidence="5 6">Belongs to the anion channel-forming bestrophin (TC 1.A.46) family. Calcium-sensitive chloride channel subfamily.</text>
</comment>
<evidence type="ECO:0000313" key="8">
    <source>
        <dbReference type="Proteomes" id="UP001497623"/>
    </source>
</evidence>
<evidence type="ECO:0000313" key="7">
    <source>
        <dbReference type="EMBL" id="CAL4222118.1"/>
    </source>
</evidence>
<feature type="non-terminal residue" evidence="7">
    <location>
        <position position="1"/>
    </location>
</feature>
<dbReference type="GO" id="GO:0005886">
    <property type="term" value="C:plasma membrane"/>
    <property type="evidence" value="ECO:0007669"/>
    <property type="project" value="UniProtKB-SubCell"/>
</dbReference>
<dbReference type="InterPro" id="IPR021134">
    <property type="entry name" value="Bestrophin-like"/>
</dbReference>
<dbReference type="InterPro" id="IPR000615">
    <property type="entry name" value="Bestrophin"/>
</dbReference>
<dbReference type="Proteomes" id="UP001497623">
    <property type="component" value="Unassembled WGS sequence"/>
</dbReference>
<protein>
    <recommendedName>
        <fullName evidence="6">Bestrophin homolog</fullName>
    </recommendedName>
</protein>
<comment type="caution">
    <text evidence="7">The sequence shown here is derived from an EMBL/GenBank/DDBJ whole genome shotgun (WGS) entry which is preliminary data.</text>
</comment>
<evidence type="ECO:0000256" key="2">
    <source>
        <dbReference type="ARBA" id="ARBA00022692"/>
    </source>
</evidence>
<comment type="function">
    <text evidence="6">Forms chloride channels.</text>
</comment>
<keyword evidence="8" id="KW-1185">Reference proteome</keyword>
<keyword evidence="6" id="KW-0406">Ion transport</keyword>
<evidence type="ECO:0000256" key="5">
    <source>
        <dbReference type="ARBA" id="ARBA00034769"/>
    </source>
</evidence>
<keyword evidence="6" id="KW-0407">Ion channel</keyword>
<evidence type="ECO:0000256" key="1">
    <source>
        <dbReference type="ARBA" id="ARBA00004370"/>
    </source>
</evidence>
<comment type="subcellular location">
    <subcellularLocation>
        <location evidence="6">Cell membrane</location>
        <topology evidence="6">Multi-pass membrane protein</topology>
    </subcellularLocation>
    <subcellularLocation>
        <location evidence="1">Membrane</location>
    </subcellularLocation>
</comment>
<proteinExistence type="inferred from homology"/>
<keyword evidence="3 6" id="KW-1133">Transmembrane helix</keyword>
<accession>A0AAV2SQ58</accession>
<sequence>RTFEQVVNYCNTFMNYIPLSFILGFYVSFVASRWWQQYMAIPWPDKILHAIALHVNGYDEKSRILRRTMVRYLNLSLVLILRSISSAVKKRFPTLEHLVEA</sequence>
<dbReference type="EMBL" id="CAXKWB010097815">
    <property type="protein sequence ID" value="CAL4222118.1"/>
    <property type="molecule type" value="Genomic_DNA"/>
</dbReference>
<evidence type="ECO:0000256" key="3">
    <source>
        <dbReference type="ARBA" id="ARBA00022989"/>
    </source>
</evidence>
<keyword evidence="2 6" id="KW-0812">Transmembrane</keyword>
<keyword evidence="6" id="KW-0868">Chloride</keyword>
<dbReference type="PANTHER" id="PTHR10736:SF0">
    <property type="entry name" value="BESTROPHIN HOMOLOG"/>
    <property type="match status" value="1"/>
</dbReference>
<name>A0AAV2SQ58_MEGNR</name>
<evidence type="ECO:0000256" key="4">
    <source>
        <dbReference type="ARBA" id="ARBA00023136"/>
    </source>
</evidence>
<reference evidence="7 8" key="1">
    <citation type="submission" date="2024-05" db="EMBL/GenBank/DDBJ databases">
        <authorList>
            <person name="Wallberg A."/>
        </authorList>
    </citation>
    <scope>NUCLEOTIDE SEQUENCE [LARGE SCALE GENOMIC DNA]</scope>
</reference>
<comment type="caution">
    <text evidence="6">Lacks conserved residue(s) required for the propagation of feature annotation.</text>
</comment>
<feature type="transmembrane region" description="Helical" evidence="6">
    <location>
        <begin position="13"/>
        <end position="31"/>
    </location>
</feature>
<dbReference type="AlphaFoldDB" id="A0AAV2SQ58"/>
<organism evidence="7 8">
    <name type="scientific">Meganyctiphanes norvegica</name>
    <name type="common">Northern krill</name>
    <name type="synonym">Thysanopoda norvegica</name>
    <dbReference type="NCBI Taxonomy" id="48144"/>
    <lineage>
        <taxon>Eukaryota</taxon>
        <taxon>Metazoa</taxon>
        <taxon>Ecdysozoa</taxon>
        <taxon>Arthropoda</taxon>
        <taxon>Crustacea</taxon>
        <taxon>Multicrustacea</taxon>
        <taxon>Malacostraca</taxon>
        <taxon>Eumalacostraca</taxon>
        <taxon>Eucarida</taxon>
        <taxon>Euphausiacea</taxon>
        <taxon>Euphausiidae</taxon>
        <taxon>Meganyctiphanes</taxon>
    </lineage>
</organism>
<dbReference type="GO" id="GO:0005254">
    <property type="term" value="F:chloride channel activity"/>
    <property type="evidence" value="ECO:0007669"/>
    <property type="project" value="UniProtKB-KW"/>
</dbReference>
<keyword evidence="6" id="KW-1003">Cell membrane</keyword>
<feature type="non-terminal residue" evidence="7">
    <location>
        <position position="101"/>
    </location>
</feature>
<dbReference type="PANTHER" id="PTHR10736">
    <property type="entry name" value="BESTROPHIN"/>
    <property type="match status" value="1"/>
</dbReference>
<gene>
    <name evidence="7" type="ORF">MNOR_LOCUS39151</name>
</gene>
<keyword evidence="4 6" id="KW-0472">Membrane</keyword>
<keyword evidence="6" id="KW-0813">Transport</keyword>
<dbReference type="Pfam" id="PF01062">
    <property type="entry name" value="Bestrophin"/>
    <property type="match status" value="1"/>
</dbReference>
<keyword evidence="6" id="KW-0869">Chloride channel</keyword>
<evidence type="ECO:0000256" key="6">
    <source>
        <dbReference type="RuleBase" id="RU363126"/>
    </source>
</evidence>
<dbReference type="GO" id="GO:0034707">
    <property type="term" value="C:chloride channel complex"/>
    <property type="evidence" value="ECO:0007669"/>
    <property type="project" value="UniProtKB-KW"/>
</dbReference>